<dbReference type="GO" id="GO:0015562">
    <property type="term" value="F:efflux transmembrane transporter activity"/>
    <property type="evidence" value="ECO:0007669"/>
    <property type="project" value="TreeGrafter"/>
</dbReference>
<dbReference type="Proteomes" id="UP000199455">
    <property type="component" value="Unassembled WGS sequence"/>
</dbReference>
<name>A0A1G6Y0I9_9SPHI</name>
<protein>
    <submittedName>
        <fullName evidence="2">HlyD family secretion protein</fullName>
    </submittedName>
</protein>
<evidence type="ECO:0000256" key="1">
    <source>
        <dbReference type="SAM" id="SignalP"/>
    </source>
</evidence>
<dbReference type="Gene3D" id="2.40.50.100">
    <property type="match status" value="1"/>
</dbReference>
<dbReference type="RefSeq" id="WP_090770860.1">
    <property type="nucleotide sequence ID" value="NZ_FMZH01000008.1"/>
</dbReference>
<keyword evidence="3" id="KW-1185">Reference proteome</keyword>
<sequence length="308" mass="33389">MKHDLKLWCGIMAMLLVFSACKSAAPEDAVDEPSPVTPVKITTVRDSALSEFVELSAVSAYLEKSFVKASINGYIENTQAVMGKQVGSGQLLFSLITKEARSIGNSVNKLDAGFKFSGISNIRADQPGTIVQVNHQKGDYVQDGEALATISNRNSLVFLLDLPYEYNQLINQNKSLSIMLPDGTKLAGTVSGTMPAVDSAAQTQRYILKVGAAKQIPEGLIAKVRLTKISHAQAQVLPKSAVLANETEDEFWVMKLINDSTAVKVHVKKGIEHQNSIEVLEPNFSKSDRIITTGNYGLADTAKVKIEH</sequence>
<gene>
    <name evidence="2" type="ORF">SAMN04488024_10887</name>
</gene>
<dbReference type="AlphaFoldDB" id="A0A1G6Y0I9"/>
<organism evidence="2 3">
    <name type="scientific">Pedobacter soli</name>
    <dbReference type="NCBI Taxonomy" id="390242"/>
    <lineage>
        <taxon>Bacteria</taxon>
        <taxon>Pseudomonadati</taxon>
        <taxon>Bacteroidota</taxon>
        <taxon>Sphingobacteriia</taxon>
        <taxon>Sphingobacteriales</taxon>
        <taxon>Sphingobacteriaceae</taxon>
        <taxon>Pedobacter</taxon>
    </lineage>
</organism>
<accession>A0A1G6Y0I9</accession>
<reference evidence="3" key="1">
    <citation type="submission" date="2016-10" db="EMBL/GenBank/DDBJ databases">
        <authorList>
            <person name="Varghese N."/>
            <person name="Submissions S."/>
        </authorList>
    </citation>
    <scope>NUCLEOTIDE SEQUENCE [LARGE SCALE GENOMIC DNA]</scope>
    <source>
        <strain evidence="3">DSM 18609</strain>
    </source>
</reference>
<proteinExistence type="predicted"/>
<feature type="signal peptide" evidence="1">
    <location>
        <begin position="1"/>
        <end position="24"/>
    </location>
</feature>
<feature type="chain" id="PRO_5011626201" evidence="1">
    <location>
        <begin position="25"/>
        <end position="308"/>
    </location>
</feature>
<evidence type="ECO:0000313" key="3">
    <source>
        <dbReference type="Proteomes" id="UP000199455"/>
    </source>
</evidence>
<dbReference type="Gene3D" id="2.40.420.20">
    <property type="match status" value="1"/>
</dbReference>
<dbReference type="PANTHER" id="PTHR30469:SF15">
    <property type="entry name" value="HLYD FAMILY OF SECRETION PROTEINS"/>
    <property type="match status" value="1"/>
</dbReference>
<dbReference type="EMBL" id="FMZH01000008">
    <property type="protein sequence ID" value="SDD83155.1"/>
    <property type="molecule type" value="Genomic_DNA"/>
</dbReference>
<keyword evidence="1" id="KW-0732">Signal</keyword>
<evidence type="ECO:0000313" key="2">
    <source>
        <dbReference type="EMBL" id="SDD83155.1"/>
    </source>
</evidence>
<dbReference type="PROSITE" id="PS51257">
    <property type="entry name" value="PROKAR_LIPOPROTEIN"/>
    <property type="match status" value="1"/>
</dbReference>
<dbReference type="PANTHER" id="PTHR30469">
    <property type="entry name" value="MULTIDRUG RESISTANCE PROTEIN MDTA"/>
    <property type="match status" value="1"/>
</dbReference>
<dbReference type="STRING" id="390242.SAMN04488024_10887"/>
<dbReference type="GO" id="GO:1990281">
    <property type="term" value="C:efflux pump complex"/>
    <property type="evidence" value="ECO:0007669"/>
    <property type="project" value="TreeGrafter"/>
</dbReference>